<reference evidence="2 3" key="1">
    <citation type="submission" date="2021-11" db="EMBL/GenBank/DDBJ databases">
        <authorList>
            <person name="Islam A."/>
            <person name="Islam S."/>
            <person name="Flora M.S."/>
            <person name="Rahman M."/>
            <person name="Ziaur R.M."/>
            <person name="Epstein J.H."/>
            <person name="Hassan M."/>
            <person name="Klassen M."/>
            <person name="Woodard K."/>
            <person name="Webb A."/>
            <person name="Webby R.J."/>
            <person name="El Zowalaty M.E."/>
        </authorList>
    </citation>
    <scope>NUCLEOTIDE SEQUENCE [LARGE SCALE GENOMIC DNA]</scope>
    <source>
        <strain evidence="2">Pbs1</strain>
    </source>
</reference>
<keyword evidence="1" id="KW-0175">Coiled coil</keyword>
<evidence type="ECO:0000313" key="2">
    <source>
        <dbReference type="EMBL" id="CAH0517142.1"/>
    </source>
</evidence>
<comment type="caution">
    <text evidence="2">The sequence shown here is derived from an EMBL/GenBank/DDBJ whole genome shotgun (WGS) entry which is preliminary data.</text>
</comment>
<keyword evidence="3" id="KW-1185">Reference proteome</keyword>
<dbReference type="Proteomes" id="UP001158986">
    <property type="component" value="Unassembled WGS sequence"/>
</dbReference>
<dbReference type="EMBL" id="CAKLCB010000228">
    <property type="protein sequence ID" value="CAH0517142.1"/>
    <property type="molecule type" value="Genomic_DNA"/>
</dbReference>
<sequence length="148" mass="16903">MTTGTNQSLPSMKKEMEGDIPIHLTLGNTTLSLRATGEWELDNAALQQMKEYVQRLEKRNDALEVENAALEDKYLRIMEEWHMEKFKCQLLVEMLAVSSLDEESTRIQAEQEKARAIRLKADIVALLEQARIEGLDMCKLNVALDVEP</sequence>
<proteinExistence type="predicted"/>
<evidence type="ECO:0000313" key="3">
    <source>
        <dbReference type="Proteomes" id="UP001158986"/>
    </source>
</evidence>
<evidence type="ECO:0000256" key="1">
    <source>
        <dbReference type="SAM" id="Coils"/>
    </source>
</evidence>
<gene>
    <name evidence="2" type="ORF">PBS001_LOCUS3769</name>
</gene>
<accession>A0ABN8CVJ8</accession>
<name>A0ABN8CVJ8_9STRA</name>
<protein>
    <submittedName>
        <fullName evidence="2">Uncharacterized protein</fullName>
    </submittedName>
</protein>
<feature type="coiled-coil region" evidence="1">
    <location>
        <begin position="46"/>
        <end position="129"/>
    </location>
</feature>
<organism evidence="2 3">
    <name type="scientific">Peronospora belbahrii</name>
    <dbReference type="NCBI Taxonomy" id="622444"/>
    <lineage>
        <taxon>Eukaryota</taxon>
        <taxon>Sar</taxon>
        <taxon>Stramenopiles</taxon>
        <taxon>Oomycota</taxon>
        <taxon>Peronosporomycetes</taxon>
        <taxon>Peronosporales</taxon>
        <taxon>Peronosporaceae</taxon>
        <taxon>Peronospora</taxon>
    </lineage>
</organism>